<name>W4MCA4_9BACT</name>
<proteinExistence type="inferred from homology"/>
<dbReference type="Proteomes" id="UP000019140">
    <property type="component" value="Unassembled WGS sequence"/>
</dbReference>
<dbReference type="InterPro" id="IPR041920">
    <property type="entry name" value="ROS/MUCR_sf"/>
</dbReference>
<feature type="compositionally biased region" description="Basic residues" evidence="2">
    <location>
        <begin position="137"/>
        <end position="153"/>
    </location>
</feature>
<comment type="caution">
    <text evidence="3">The sequence shown here is derived from an EMBL/GenBank/DDBJ whole genome shotgun (WGS) entry which is preliminary data.</text>
</comment>
<organism evidence="3 4">
    <name type="scientific">Candidatus Entotheonella gemina</name>
    <dbReference type="NCBI Taxonomy" id="1429439"/>
    <lineage>
        <taxon>Bacteria</taxon>
        <taxon>Pseudomonadati</taxon>
        <taxon>Nitrospinota/Tectimicrobiota group</taxon>
        <taxon>Candidatus Tectimicrobiota</taxon>
        <taxon>Candidatus Entotheonellia</taxon>
        <taxon>Candidatus Entotheonellales</taxon>
        <taxon>Candidatus Entotheonellaceae</taxon>
        <taxon>Candidatus Entotheonella</taxon>
    </lineage>
</organism>
<reference evidence="3 4" key="1">
    <citation type="journal article" date="2014" name="Nature">
        <title>An environmental bacterial taxon with a large and distinct metabolic repertoire.</title>
        <authorList>
            <person name="Wilson M.C."/>
            <person name="Mori T."/>
            <person name="Ruckert C."/>
            <person name="Uria A.R."/>
            <person name="Helf M.J."/>
            <person name="Takada K."/>
            <person name="Gernert C."/>
            <person name="Steffens U.A."/>
            <person name="Heycke N."/>
            <person name="Schmitt S."/>
            <person name="Rinke C."/>
            <person name="Helfrich E.J."/>
            <person name="Brachmann A.O."/>
            <person name="Gurgui C."/>
            <person name="Wakimoto T."/>
            <person name="Kracht M."/>
            <person name="Crusemann M."/>
            <person name="Hentschel U."/>
            <person name="Abe I."/>
            <person name="Matsunaga S."/>
            <person name="Kalinowski J."/>
            <person name="Takeyama H."/>
            <person name="Piel J."/>
        </authorList>
    </citation>
    <scope>NUCLEOTIDE SEQUENCE [LARGE SCALE GENOMIC DNA]</scope>
    <source>
        <strain evidence="4">TSY2</strain>
    </source>
</reference>
<accession>W4MCA4</accession>
<dbReference type="GO" id="GO:0003677">
    <property type="term" value="F:DNA binding"/>
    <property type="evidence" value="ECO:0007669"/>
    <property type="project" value="InterPro"/>
</dbReference>
<evidence type="ECO:0000313" key="4">
    <source>
        <dbReference type="Proteomes" id="UP000019140"/>
    </source>
</evidence>
<dbReference type="Pfam" id="PF05443">
    <property type="entry name" value="ROS_MUCR"/>
    <property type="match status" value="1"/>
</dbReference>
<evidence type="ECO:0008006" key="5">
    <source>
        <dbReference type="Google" id="ProtNLM"/>
    </source>
</evidence>
<sequence>MSQSLLEMTKELITEQIRKGRVPPGETQALLLSIHATLQRLYETEMSGAVTTSPNPYEPGSRVDWKRSIAKHAVTCLECGETFKQLSSRHLRRHNLDPRSYRTKYGIPSMQPLSAHVATARRRELARQIRPWEQAASKRKADKTRARKRGVNY</sequence>
<evidence type="ECO:0000313" key="3">
    <source>
        <dbReference type="EMBL" id="ETX07561.1"/>
    </source>
</evidence>
<feature type="region of interest" description="Disordered" evidence="2">
    <location>
        <begin position="131"/>
        <end position="153"/>
    </location>
</feature>
<keyword evidence="4" id="KW-1185">Reference proteome</keyword>
<dbReference type="AlphaFoldDB" id="W4MCA4"/>
<dbReference type="Gene3D" id="1.10.10.1550">
    <property type="entry name" value="ROS/MUCR transcriptional regulator protein"/>
    <property type="match status" value="1"/>
</dbReference>
<evidence type="ECO:0000256" key="2">
    <source>
        <dbReference type="SAM" id="MobiDB-lite"/>
    </source>
</evidence>
<protein>
    <recommendedName>
        <fullName evidence="5">MucR family transcriptional regulator</fullName>
    </recommendedName>
</protein>
<gene>
    <name evidence="3" type="ORF">ETSY2_10495</name>
</gene>
<dbReference type="HOGENOM" id="CLU_106247_3_0_7"/>
<comment type="similarity">
    <text evidence="1">Belongs to the ros/MucR family.</text>
</comment>
<dbReference type="EMBL" id="AZHX01000426">
    <property type="protein sequence ID" value="ETX07561.1"/>
    <property type="molecule type" value="Genomic_DNA"/>
</dbReference>
<evidence type="ECO:0000256" key="1">
    <source>
        <dbReference type="ARBA" id="ARBA00007031"/>
    </source>
</evidence>
<dbReference type="GO" id="GO:0006355">
    <property type="term" value="P:regulation of DNA-templated transcription"/>
    <property type="evidence" value="ECO:0007669"/>
    <property type="project" value="InterPro"/>
</dbReference>
<dbReference type="GO" id="GO:0008270">
    <property type="term" value="F:zinc ion binding"/>
    <property type="evidence" value="ECO:0007669"/>
    <property type="project" value="InterPro"/>
</dbReference>
<dbReference type="InterPro" id="IPR008807">
    <property type="entry name" value="ROS_MUCR"/>
</dbReference>